<dbReference type="Proteomes" id="UP001165060">
    <property type="component" value="Unassembled WGS sequence"/>
</dbReference>
<organism evidence="3 4">
    <name type="scientific">Tetraparma gracilis</name>
    <dbReference type="NCBI Taxonomy" id="2962635"/>
    <lineage>
        <taxon>Eukaryota</taxon>
        <taxon>Sar</taxon>
        <taxon>Stramenopiles</taxon>
        <taxon>Ochrophyta</taxon>
        <taxon>Bolidophyceae</taxon>
        <taxon>Parmales</taxon>
        <taxon>Triparmaceae</taxon>
        <taxon>Tetraparma</taxon>
    </lineage>
</organism>
<name>A0ABQ6N861_9STRA</name>
<reference evidence="3 4" key="1">
    <citation type="journal article" date="2023" name="Commun. Biol.">
        <title>Genome analysis of Parmales, the sister group of diatoms, reveals the evolutionary specialization of diatoms from phago-mixotrophs to photoautotrophs.</title>
        <authorList>
            <person name="Ban H."/>
            <person name="Sato S."/>
            <person name="Yoshikawa S."/>
            <person name="Yamada K."/>
            <person name="Nakamura Y."/>
            <person name="Ichinomiya M."/>
            <person name="Sato N."/>
            <person name="Blanc-Mathieu R."/>
            <person name="Endo H."/>
            <person name="Kuwata A."/>
            <person name="Ogata H."/>
        </authorList>
    </citation>
    <scope>NUCLEOTIDE SEQUENCE [LARGE SCALE GENOMIC DNA]</scope>
</reference>
<feature type="compositionally biased region" description="Low complexity" evidence="1">
    <location>
        <begin position="761"/>
        <end position="773"/>
    </location>
</feature>
<feature type="domain" description="START" evidence="2">
    <location>
        <begin position="715"/>
        <end position="887"/>
    </location>
</feature>
<evidence type="ECO:0000313" key="4">
    <source>
        <dbReference type="Proteomes" id="UP001165060"/>
    </source>
</evidence>
<dbReference type="PANTHER" id="PTHR19308:SF14">
    <property type="entry name" value="START DOMAIN-CONTAINING PROTEIN"/>
    <property type="match status" value="1"/>
</dbReference>
<dbReference type="CDD" id="cd00177">
    <property type="entry name" value="START"/>
    <property type="match status" value="1"/>
</dbReference>
<dbReference type="SUPFAM" id="SSF55961">
    <property type="entry name" value="Bet v1-like"/>
    <property type="match status" value="1"/>
</dbReference>
<proteinExistence type="predicted"/>
<evidence type="ECO:0000256" key="1">
    <source>
        <dbReference type="SAM" id="MobiDB-lite"/>
    </source>
</evidence>
<dbReference type="InterPro" id="IPR051213">
    <property type="entry name" value="START_lipid_transfer"/>
</dbReference>
<keyword evidence="4" id="KW-1185">Reference proteome</keyword>
<dbReference type="PROSITE" id="PS50848">
    <property type="entry name" value="START"/>
    <property type="match status" value="1"/>
</dbReference>
<dbReference type="EMBL" id="BRYB01001118">
    <property type="protein sequence ID" value="GMI43284.1"/>
    <property type="molecule type" value="Genomic_DNA"/>
</dbReference>
<sequence length="1243" mass="134848">MSWVSYLYHDESFAEQSDLRTSSASEKSINAISASHGVVAFSISSSSSSSCLVSSPSLDETVTALSAIEADPANPRILVSPGFHTTLRSLPLFNRVPPPPTSSDSFLEITSLLPSSLSESDELANPGLGMPLSFVRRFHSDAELEYGNKWMSHAISPVLHPAASEGDSLSQANSCCFRSSILALAFDSSPPSSSSPSSSSSERSVLSEFRSIVDDMSTKLAEHEGGIYSSASNSSTLRILCYLPVPITSASFFASKLCAATSTQTLPRPRFVVVSYGDLMWRAGVCGGTVPHSPQVDEVTSMFQSLLDVPPPPPSVLPIYCRASIVQQQREIDGESALISFETIPETPAWARPTDIFSQAVTSVTASSTMAGRAGTRRVLSGSLEALLLANASSLTLLEARAGFGKSKIAGELVQVVSKLKLPHFVARTKEGKESNCNVWASLANHLITTLEKQNDGGKISLLGHLPEECGVVELSWLNSVLPPSYRVTEQELLAHYGDVEGDGDGDGDGVEKMGSLVDDAMATNKGNATVKIQMFSSLLRSLILSLPPFVFVIEDLHWMDAGSWQLLLLASSSWSHGLMLVCTTRPVPLNVAYDYTKLCQSPTTTRNTLGALSSSDLSAMASMHLSPSTTGASLTSYKRAVERLKHLSSGFPFLAEELLREAKTDFATSMLGSDSAPEELAADDSDALVSKDPYTPEEKLALDEFYKNYKRNAGWELVQARGGVEMFGRDNETGSIRQAKGVGIVPNVSPHELIAATCPTSSTRSMTNTSSKSSKKANERRDTRRVIKYVNDHSAIVYMKFEFPNPLSDRDSLTMYIWKEMEPGVILWLNRSVEHEAVPADSRYVRLKVKFYAVIASSIPNTQSCREEVFTMADPGGIIPRSIITSFGLSMVLERIAEHAEHFGEKEGSGVAVLRSLIKKRIGAASGTRLLGVIAVMAEAAKTPANVARVLRLDASIVAAEISGLSSEPSTTVEGWVNFLRGELKCSCGEFAEAVEFFELASDLWFEGEKFQLWTFAVHHLSFTHGVLGSLRRALDFLEEAERRAVAVNTTQSLTKILDLQVFIAAELGEQKMAEEAVKKLTEVQATAHTTGAGAESWHKIPLTSLILEDGNTDDAEHQLDDINKPLLQLPKLLQEWTWGYPLFFAALSLSRLIEISRVHRSDFGLTKKLLIRMEFVCKKLAKLASVQRGLAPMSALCNGYLQLALGNITKACGSKGEYFQRAAEAGEMVLVAARAKMELAR</sequence>
<dbReference type="Pfam" id="PF01852">
    <property type="entry name" value="START"/>
    <property type="match status" value="1"/>
</dbReference>
<feature type="region of interest" description="Disordered" evidence="1">
    <location>
        <begin position="761"/>
        <end position="783"/>
    </location>
</feature>
<evidence type="ECO:0000259" key="2">
    <source>
        <dbReference type="PROSITE" id="PS50848"/>
    </source>
</evidence>
<gene>
    <name evidence="3" type="ORF">TeGR_g13633</name>
</gene>
<dbReference type="InterPro" id="IPR002913">
    <property type="entry name" value="START_lipid-bd_dom"/>
</dbReference>
<dbReference type="Gene3D" id="3.30.530.20">
    <property type="match status" value="1"/>
</dbReference>
<protein>
    <recommendedName>
        <fullName evidence="2">START domain-containing protein</fullName>
    </recommendedName>
</protein>
<dbReference type="PANTHER" id="PTHR19308">
    <property type="entry name" value="PHOSPHATIDYLCHOLINE TRANSFER PROTEIN"/>
    <property type="match status" value="1"/>
</dbReference>
<comment type="caution">
    <text evidence="3">The sequence shown here is derived from an EMBL/GenBank/DDBJ whole genome shotgun (WGS) entry which is preliminary data.</text>
</comment>
<evidence type="ECO:0000313" key="3">
    <source>
        <dbReference type="EMBL" id="GMI43284.1"/>
    </source>
</evidence>
<accession>A0ABQ6N861</accession>
<dbReference type="InterPro" id="IPR023393">
    <property type="entry name" value="START-like_dom_sf"/>
</dbReference>